<feature type="transmembrane region" description="Helical" evidence="8">
    <location>
        <begin position="243"/>
        <end position="270"/>
    </location>
</feature>
<evidence type="ECO:0000256" key="6">
    <source>
        <dbReference type="ARBA" id="ARBA00023136"/>
    </source>
</evidence>
<feature type="transmembrane region" description="Helical" evidence="8">
    <location>
        <begin position="160"/>
        <end position="182"/>
    </location>
</feature>
<dbReference type="Pfam" id="PF00990">
    <property type="entry name" value="GGDEF"/>
    <property type="match status" value="1"/>
</dbReference>
<dbReference type="InterPro" id="IPR029787">
    <property type="entry name" value="Nucleotide_cyclase"/>
</dbReference>
<dbReference type="InterPro" id="IPR000160">
    <property type="entry name" value="GGDEF_dom"/>
</dbReference>
<evidence type="ECO:0000256" key="7">
    <source>
        <dbReference type="ARBA" id="ARBA00034247"/>
    </source>
</evidence>
<dbReference type="SMART" id="SM00267">
    <property type="entry name" value="GGDEF"/>
    <property type="match status" value="1"/>
</dbReference>
<dbReference type="NCBIfam" id="TIGR00254">
    <property type="entry name" value="GGDEF"/>
    <property type="match status" value="1"/>
</dbReference>
<dbReference type="PANTHER" id="PTHR45138:SF9">
    <property type="entry name" value="DIGUANYLATE CYCLASE DGCM-RELATED"/>
    <property type="match status" value="1"/>
</dbReference>
<reference evidence="10 11" key="1">
    <citation type="submission" date="2020-08" db="EMBL/GenBank/DDBJ databases">
        <title>Genomic Encyclopedia of Type Strains, Phase IV (KMG-IV): sequencing the most valuable type-strain genomes for metagenomic binning, comparative biology and taxonomic classification.</title>
        <authorList>
            <person name="Goeker M."/>
        </authorList>
    </citation>
    <scope>NUCLEOTIDE SEQUENCE [LARGE SCALE GENOMIC DNA]</scope>
    <source>
        <strain evidence="10 11">DSM 27568</strain>
    </source>
</reference>
<keyword evidence="5 8" id="KW-1133">Transmembrane helix</keyword>
<dbReference type="InterPro" id="IPR035965">
    <property type="entry name" value="PAS-like_dom_sf"/>
</dbReference>
<dbReference type="PANTHER" id="PTHR45138">
    <property type="entry name" value="REGULATORY COMPONENTS OF SENSORY TRANSDUCTION SYSTEM"/>
    <property type="match status" value="1"/>
</dbReference>
<evidence type="ECO:0000256" key="2">
    <source>
        <dbReference type="ARBA" id="ARBA00012528"/>
    </source>
</evidence>
<dbReference type="GO" id="GO:0052621">
    <property type="term" value="F:diguanylate cyclase activity"/>
    <property type="evidence" value="ECO:0007669"/>
    <property type="project" value="UniProtKB-EC"/>
</dbReference>
<dbReference type="PROSITE" id="PS50887">
    <property type="entry name" value="GGDEF"/>
    <property type="match status" value="1"/>
</dbReference>
<dbReference type="Proteomes" id="UP000561459">
    <property type="component" value="Unassembled WGS sequence"/>
</dbReference>
<accession>A0A7W6FWV6</accession>
<feature type="transmembrane region" description="Helical" evidence="8">
    <location>
        <begin position="88"/>
        <end position="108"/>
    </location>
</feature>
<dbReference type="FunFam" id="3.30.70.270:FF:000001">
    <property type="entry name" value="Diguanylate cyclase domain protein"/>
    <property type="match status" value="1"/>
</dbReference>
<dbReference type="SUPFAM" id="SSF55785">
    <property type="entry name" value="PYP-like sensor domain (PAS domain)"/>
    <property type="match status" value="1"/>
</dbReference>
<name>A0A7W6FWV6_9SPHN</name>
<sequence>MDGAREKISASSGQEMWSCVIAALGYCLIATLTIHTTSNGHSHATVWPADALILALLLKSQRSAWRAILLCGWIGNLVANAITRGPSFSLAFYGGINMAQVAFAGHLLARHVKPGGDFLGNTRASGQFLLYAGFIAPLLGAIAGSVVSHLSFGEPFGESVLRWFSGSSLGLLIGTPMLLAILDGSYLRCYQSKTLAQRAETLAMLGAHGLLCVAVFGLARFPILFLPMSSLLLISFRLGRLGTFAGIAIIALVGAVTTFAGTGPLSVIVIDPFAQAFYFQVYLGVLLCTALPVAATVTSRASALAELAAHQEALQLILANAPEGILSFDETRTCRWADGQLESLTNVPQAALVGLTIEEAAALISPSLLLLAQGLEDQETPAIIDFAPEGLPSRTVEASIGVVRQDERRVGMIITLRDISERKSREVKMSILAKTDDLTRVLNRKGFREQLIYALDHATGPLTLALIDVDRFKVINDTHGHPVGDKVLETVAQRLQAGSRATDTVGRLGGDEFAILFDCDVAIATAACERIAQTLRSTPIADAGRFPIRVSLSCGLAQLHPGMTRSDLFEAADAALYDVKRNGRDGVRAAA</sequence>
<dbReference type="InterPro" id="IPR043128">
    <property type="entry name" value="Rev_trsase/Diguanyl_cyclase"/>
</dbReference>
<evidence type="ECO:0000256" key="3">
    <source>
        <dbReference type="ARBA" id="ARBA00022475"/>
    </source>
</evidence>
<evidence type="ECO:0000256" key="4">
    <source>
        <dbReference type="ARBA" id="ARBA00022692"/>
    </source>
</evidence>
<proteinExistence type="predicted"/>
<feature type="transmembrane region" description="Helical" evidence="8">
    <location>
        <begin position="277"/>
        <end position="295"/>
    </location>
</feature>
<feature type="transmembrane region" description="Helical" evidence="8">
    <location>
        <begin position="128"/>
        <end position="148"/>
    </location>
</feature>
<dbReference type="EC" id="2.7.7.65" evidence="2"/>
<evidence type="ECO:0000313" key="11">
    <source>
        <dbReference type="Proteomes" id="UP000561459"/>
    </source>
</evidence>
<dbReference type="Gene3D" id="3.30.450.20">
    <property type="entry name" value="PAS domain"/>
    <property type="match status" value="1"/>
</dbReference>
<evidence type="ECO:0000259" key="9">
    <source>
        <dbReference type="PROSITE" id="PS50887"/>
    </source>
</evidence>
<gene>
    <name evidence="10" type="ORF">GGR39_000358</name>
</gene>
<comment type="subcellular location">
    <subcellularLocation>
        <location evidence="1">Cell membrane</location>
        <topology evidence="1">Multi-pass membrane protein</topology>
    </subcellularLocation>
</comment>
<keyword evidence="6 8" id="KW-0472">Membrane</keyword>
<dbReference type="InterPro" id="IPR050469">
    <property type="entry name" value="Diguanylate_Cyclase"/>
</dbReference>
<keyword evidence="3" id="KW-1003">Cell membrane</keyword>
<dbReference type="SUPFAM" id="SSF55073">
    <property type="entry name" value="Nucleotide cyclase"/>
    <property type="match status" value="1"/>
</dbReference>
<dbReference type="EMBL" id="JACIDY010000001">
    <property type="protein sequence ID" value="MBB3938729.1"/>
    <property type="molecule type" value="Genomic_DNA"/>
</dbReference>
<dbReference type="CDD" id="cd01949">
    <property type="entry name" value="GGDEF"/>
    <property type="match status" value="1"/>
</dbReference>
<keyword evidence="4 8" id="KW-0812">Transmembrane</keyword>
<feature type="transmembrane region" description="Helical" evidence="8">
    <location>
        <begin position="202"/>
        <end position="223"/>
    </location>
</feature>
<dbReference type="GO" id="GO:0005886">
    <property type="term" value="C:plasma membrane"/>
    <property type="evidence" value="ECO:0007669"/>
    <property type="project" value="UniProtKB-SubCell"/>
</dbReference>
<feature type="transmembrane region" description="Helical" evidence="8">
    <location>
        <begin position="16"/>
        <end position="34"/>
    </location>
</feature>
<evidence type="ECO:0000256" key="1">
    <source>
        <dbReference type="ARBA" id="ARBA00004651"/>
    </source>
</evidence>
<evidence type="ECO:0000256" key="8">
    <source>
        <dbReference type="SAM" id="Phobius"/>
    </source>
</evidence>
<keyword evidence="11" id="KW-1185">Reference proteome</keyword>
<comment type="catalytic activity">
    <reaction evidence="7">
        <text>2 GTP = 3',3'-c-di-GMP + 2 diphosphate</text>
        <dbReference type="Rhea" id="RHEA:24898"/>
        <dbReference type="ChEBI" id="CHEBI:33019"/>
        <dbReference type="ChEBI" id="CHEBI:37565"/>
        <dbReference type="ChEBI" id="CHEBI:58805"/>
        <dbReference type="EC" id="2.7.7.65"/>
    </reaction>
</comment>
<organism evidence="10 11">
    <name type="scientific">Novosphingobium fluoreni</name>
    <dbReference type="NCBI Taxonomy" id="1391222"/>
    <lineage>
        <taxon>Bacteria</taxon>
        <taxon>Pseudomonadati</taxon>
        <taxon>Pseudomonadota</taxon>
        <taxon>Alphaproteobacteria</taxon>
        <taxon>Sphingomonadales</taxon>
        <taxon>Sphingomonadaceae</taxon>
        <taxon>Novosphingobium</taxon>
    </lineage>
</organism>
<feature type="domain" description="GGDEF" evidence="9">
    <location>
        <begin position="460"/>
        <end position="591"/>
    </location>
</feature>
<dbReference type="Gene3D" id="3.30.70.270">
    <property type="match status" value="1"/>
</dbReference>
<evidence type="ECO:0000256" key="5">
    <source>
        <dbReference type="ARBA" id="ARBA00022989"/>
    </source>
</evidence>
<comment type="caution">
    <text evidence="10">The sequence shown here is derived from an EMBL/GenBank/DDBJ whole genome shotgun (WGS) entry which is preliminary data.</text>
</comment>
<protein>
    <recommendedName>
        <fullName evidence="2">diguanylate cyclase</fullName>
        <ecNumber evidence="2">2.7.7.65</ecNumber>
    </recommendedName>
</protein>
<dbReference type="Pfam" id="PF05231">
    <property type="entry name" value="MASE1"/>
    <property type="match status" value="1"/>
</dbReference>
<dbReference type="InterPro" id="IPR007895">
    <property type="entry name" value="MASE1"/>
</dbReference>
<evidence type="ECO:0000313" key="10">
    <source>
        <dbReference type="EMBL" id="MBB3938729.1"/>
    </source>
</evidence>
<dbReference type="AlphaFoldDB" id="A0A7W6FWV6"/>